<dbReference type="SUPFAM" id="SSF56436">
    <property type="entry name" value="C-type lectin-like"/>
    <property type="match status" value="2"/>
</dbReference>
<dbReference type="InterPro" id="IPR001304">
    <property type="entry name" value="C-type_lectin-like"/>
</dbReference>
<dbReference type="InterPro" id="IPR016187">
    <property type="entry name" value="CTDL_fold"/>
</dbReference>
<dbReference type="InterPro" id="IPR016186">
    <property type="entry name" value="C-type_lectin-like/link_sf"/>
</dbReference>
<name>A0A8J2PPD6_9BILA</name>
<gene>
    <name evidence="2" type="ORF">CJOHNSTONI_LOCUS204</name>
</gene>
<dbReference type="SMART" id="SM00034">
    <property type="entry name" value="CLECT"/>
    <property type="match status" value="1"/>
</dbReference>
<keyword evidence="3" id="KW-1185">Reference proteome</keyword>
<reference evidence="2" key="1">
    <citation type="submission" date="2021-09" db="EMBL/GenBank/DDBJ databases">
        <authorList>
            <consortium name="Pathogen Informatics"/>
        </authorList>
    </citation>
    <scope>NUCLEOTIDE SEQUENCE</scope>
</reference>
<feature type="non-terminal residue" evidence="2">
    <location>
        <position position="429"/>
    </location>
</feature>
<dbReference type="OrthoDB" id="5817506at2759"/>
<evidence type="ECO:0000313" key="2">
    <source>
        <dbReference type="EMBL" id="CAG9529641.1"/>
    </source>
</evidence>
<dbReference type="Gene3D" id="3.10.100.10">
    <property type="entry name" value="Mannose-Binding Protein A, subunit A"/>
    <property type="match status" value="1"/>
</dbReference>
<accession>A0A8J2PPD6</accession>
<sequence length="429" mass="50435">RCYVDAHCPPGFKCGFYKRCYDMTDKRFTVESFMHIPCKQAAPEFCAEVTGFENAMCREIYFELENVRSYVCQLPPPFAWAELKTCGTNDSCSRYSTCIRGICFHPFWVTVRRRCQSNMDCTFRSYCDRKDGGCVQGKWVLTHKNCRVSSECNYEKNVVKYVCRRFECTYRRSVPQECDACRFDEFCDLYENCLKVQRFNEILEFNCDNDNWFYWYSAFYCSSTTEKTYEEAVLACEELKAELVYPPDRGTMKSISPENALLSYLAVRAGWVKEEIDGVEKIFVNWMNTNERTIKSRQKCQTSFVYRHDHCYITGFTNFVPRFAIRTICNLLDSEIVKIKNKEEARTVYGLAGGRSFWLGLRKGRRDWYWDTSTYGTRAHFFFWRTGQPDITGTKDCVYAAYAGEWMSADCDSFRLPKIFVCQSPPYKN</sequence>
<dbReference type="PROSITE" id="PS50041">
    <property type="entry name" value="C_TYPE_LECTIN_2"/>
    <property type="match status" value="1"/>
</dbReference>
<evidence type="ECO:0000259" key="1">
    <source>
        <dbReference type="PROSITE" id="PS50041"/>
    </source>
</evidence>
<dbReference type="Proteomes" id="UP000746747">
    <property type="component" value="Unassembled WGS sequence"/>
</dbReference>
<dbReference type="CDD" id="cd00037">
    <property type="entry name" value="CLECT"/>
    <property type="match status" value="1"/>
</dbReference>
<organism evidence="2 3">
    <name type="scientific">Cercopithifilaria johnstoni</name>
    <dbReference type="NCBI Taxonomy" id="2874296"/>
    <lineage>
        <taxon>Eukaryota</taxon>
        <taxon>Metazoa</taxon>
        <taxon>Ecdysozoa</taxon>
        <taxon>Nematoda</taxon>
        <taxon>Chromadorea</taxon>
        <taxon>Rhabditida</taxon>
        <taxon>Spirurina</taxon>
        <taxon>Spiruromorpha</taxon>
        <taxon>Filarioidea</taxon>
        <taxon>Onchocercidae</taxon>
        <taxon>Cercopithifilaria</taxon>
    </lineage>
</organism>
<comment type="caution">
    <text evidence="2">The sequence shown here is derived from an EMBL/GenBank/DDBJ whole genome shotgun (WGS) entry which is preliminary data.</text>
</comment>
<proteinExistence type="predicted"/>
<feature type="domain" description="C-type lectin" evidence="1">
    <location>
        <begin position="307"/>
        <end position="412"/>
    </location>
</feature>
<protein>
    <recommendedName>
        <fullName evidence="1">C-type lectin domain-containing protein</fullName>
    </recommendedName>
</protein>
<dbReference type="AlphaFoldDB" id="A0A8J2PPD6"/>
<evidence type="ECO:0000313" key="3">
    <source>
        <dbReference type="Proteomes" id="UP000746747"/>
    </source>
</evidence>
<dbReference type="EMBL" id="CAKAEH010000045">
    <property type="protein sequence ID" value="CAG9529641.1"/>
    <property type="molecule type" value="Genomic_DNA"/>
</dbReference>